<evidence type="ECO:0000256" key="6">
    <source>
        <dbReference type="SAM" id="MobiDB-lite"/>
    </source>
</evidence>
<feature type="chain" id="PRO_5002251105" description="endo-1,3(4)-beta-glucanase" evidence="7">
    <location>
        <begin position="29"/>
        <end position="974"/>
    </location>
</feature>
<evidence type="ECO:0000313" key="11">
    <source>
        <dbReference type="Proteomes" id="UP000053599"/>
    </source>
</evidence>
<dbReference type="EMBL" id="KN846953">
    <property type="protein sequence ID" value="KIV79786.1"/>
    <property type="molecule type" value="Genomic_DNA"/>
</dbReference>
<dbReference type="Pfam" id="PF26113">
    <property type="entry name" value="GH16_XgeA"/>
    <property type="match status" value="1"/>
</dbReference>
<dbReference type="InterPro" id="IPR050546">
    <property type="entry name" value="Glycosyl_Hydrlase_16"/>
</dbReference>
<dbReference type="FunFam" id="2.60.120.200:FF:000114">
    <property type="entry name" value="Probable endo-1,3(4)-beta-glucanase NFIA_089530"/>
    <property type="match status" value="1"/>
</dbReference>
<name>A0A0D1WX77_9EURO</name>
<dbReference type="PANTHER" id="PTHR10963">
    <property type="entry name" value="GLYCOSYL HYDROLASE-RELATED"/>
    <property type="match status" value="1"/>
</dbReference>
<keyword evidence="7" id="KW-0732">Signal</keyword>
<dbReference type="InterPro" id="IPR000757">
    <property type="entry name" value="Beta-glucanase-like"/>
</dbReference>
<dbReference type="EC" id="3.2.1.6" evidence="3"/>
<feature type="compositionally biased region" description="Low complexity" evidence="6">
    <location>
        <begin position="541"/>
        <end position="610"/>
    </location>
</feature>
<evidence type="ECO:0000313" key="10">
    <source>
        <dbReference type="EMBL" id="KIV79786.1"/>
    </source>
</evidence>
<evidence type="ECO:0000256" key="1">
    <source>
        <dbReference type="ARBA" id="ARBA00000124"/>
    </source>
</evidence>
<dbReference type="PROSITE" id="PS51212">
    <property type="entry name" value="WSC"/>
    <property type="match status" value="1"/>
</dbReference>
<evidence type="ECO:0000256" key="2">
    <source>
        <dbReference type="ARBA" id="ARBA00006865"/>
    </source>
</evidence>
<organism evidence="10 11">
    <name type="scientific">Exophiala sideris</name>
    <dbReference type="NCBI Taxonomy" id="1016849"/>
    <lineage>
        <taxon>Eukaryota</taxon>
        <taxon>Fungi</taxon>
        <taxon>Dikarya</taxon>
        <taxon>Ascomycota</taxon>
        <taxon>Pezizomycotina</taxon>
        <taxon>Eurotiomycetes</taxon>
        <taxon>Chaetothyriomycetidae</taxon>
        <taxon>Chaetothyriales</taxon>
        <taxon>Herpotrichiellaceae</taxon>
        <taxon>Exophiala</taxon>
    </lineage>
</organism>
<evidence type="ECO:0000256" key="3">
    <source>
        <dbReference type="ARBA" id="ARBA00012599"/>
    </source>
</evidence>
<dbReference type="Gene3D" id="2.60.120.200">
    <property type="match status" value="1"/>
</dbReference>
<comment type="similarity">
    <text evidence="2">Belongs to the glycosyl hydrolase 16 family.</text>
</comment>
<dbReference type="GO" id="GO:0052861">
    <property type="term" value="F:endo-1,3(4)-beta-glucanase activity"/>
    <property type="evidence" value="ECO:0007669"/>
    <property type="project" value="UniProtKB-EC"/>
</dbReference>
<proteinExistence type="inferred from homology"/>
<dbReference type="InterPro" id="IPR002889">
    <property type="entry name" value="WSC_carb-bd"/>
</dbReference>
<evidence type="ECO:0000259" key="8">
    <source>
        <dbReference type="PROSITE" id="PS51212"/>
    </source>
</evidence>
<dbReference type="SMART" id="SM00321">
    <property type="entry name" value="WSC"/>
    <property type="match status" value="1"/>
</dbReference>
<sequence>MAVHSFTPKSAGASFFLTFLLCSQYASAQTGSVYQLDTEYAGVNFFDGWDFFTGGDPTGGFVTYYSRSSAESAGMIDSTSNSSVYVGSDYTTFIPSPNDAGRPSVRISSQRSWTHGLFIGDFNHAPGGVCGTWPAFWTLGPNWPYTGEIDIMEGANLNDYNGVTLHSSPSCSIANNSAMSGVLQTQDCAYYPQGGGNVGCSISDERSSAYGTTFNQNGGGIYAMQWTSDYIRVWFFSRGAIPSDITNLTPDPASWGVPAANFEGSCVIDQHFQDHKIILNNAFCGQYAGLATVWNSSSDSCATQTGYATCNAYVASQPAAFQDAYWSINSIRVYQLANSSSPSSSSSYIASLQPTSATAVASSTGTTPTVSPGTSLCPTYNFTVIEQSNLEYEIVCGFNPAGADIGAPKGPNGNWPVNSFQDCVAGCSYWNNNINDNSCAGVAYIVSSNACYWKSSISSNPNQPGYNGARLIYYAYPQVTDNPNHQAAAATTSATSPYVFTSVPPATYVAPSGSSTISFSQSAQTPASSLTEGVGMGGVATTNSTTGAGTSTSTSLSNSSASPTTTVRTSSSTGVTTSATPTVITTSTTATQSSSGTTTRTSTVPSSVTTSLSTFLFSSTTLPTTTTTHMSQSSSQLSSSTTTTPTATTTALSSSPLTTSTTRLSTSTTVQTSQSTTHPILGGTSPSQTPTSTQQSSMTSSTPASSLSPSSAAVTSTSVTSSTSLNSEPSQQSTSPPAQSIPSSTSATPSVSVSTSYESVTMTTTSTAFPTQVSSFAYAGCLGPVPDTNFTDSFLLAQTSENMTIDACVSECASQQYAGIFDTQCFCSDYIGAPPASDVVVYPNDACDTPCPGDSTQDCGGIAEVSGARFVKRQASASTSAAWRDGAQFEFNYESNRDNNSSIDDGIQLDVACGIGSTVYFPSWVTDIIFSDAVTGPSLDVYYTDIITIFRAVVVVVATIANNNLNDIHHHLRR</sequence>
<evidence type="ECO:0000256" key="4">
    <source>
        <dbReference type="ARBA" id="ARBA00022801"/>
    </source>
</evidence>
<evidence type="ECO:0000259" key="9">
    <source>
        <dbReference type="PROSITE" id="PS51762"/>
    </source>
</evidence>
<feature type="region of interest" description="Disordered" evidence="6">
    <location>
        <begin position="527"/>
        <end position="610"/>
    </location>
</feature>
<feature type="domain" description="GH16" evidence="9">
    <location>
        <begin position="27"/>
        <end position="296"/>
    </location>
</feature>
<dbReference type="HOGENOM" id="CLU_324391_0_0_1"/>
<keyword evidence="5" id="KW-0326">Glycosidase</keyword>
<dbReference type="SUPFAM" id="SSF49899">
    <property type="entry name" value="Concanavalin A-like lectins/glucanases"/>
    <property type="match status" value="1"/>
</dbReference>
<dbReference type="PROSITE" id="PS51762">
    <property type="entry name" value="GH16_2"/>
    <property type="match status" value="1"/>
</dbReference>
<comment type="catalytic activity">
    <reaction evidence="1">
        <text>Endohydrolysis of (1-&gt;3)- or (1-&gt;4)-linkages in beta-D-glucans when the glucose residue whose reducing group is involved in the linkage to be hydrolyzed is itself substituted at C-3.</text>
        <dbReference type="EC" id="3.2.1.6"/>
    </reaction>
</comment>
<gene>
    <name evidence="10" type="ORF">PV11_07331</name>
</gene>
<feature type="signal peptide" evidence="7">
    <location>
        <begin position="1"/>
        <end position="28"/>
    </location>
</feature>
<protein>
    <recommendedName>
        <fullName evidence="3">endo-1,3(4)-beta-glucanase</fullName>
        <ecNumber evidence="3">3.2.1.6</ecNumber>
    </recommendedName>
</protein>
<evidence type="ECO:0000256" key="5">
    <source>
        <dbReference type="ARBA" id="ARBA00023295"/>
    </source>
</evidence>
<dbReference type="PANTHER" id="PTHR10963:SF24">
    <property type="entry name" value="GLYCOSIDASE C21B10.07-RELATED"/>
    <property type="match status" value="1"/>
</dbReference>
<feature type="region of interest" description="Disordered" evidence="6">
    <location>
        <begin position="623"/>
        <end position="751"/>
    </location>
</feature>
<accession>A0A0D1WX77</accession>
<reference evidence="10 11" key="1">
    <citation type="submission" date="2015-01" db="EMBL/GenBank/DDBJ databases">
        <title>The Genome Sequence of Exophiala sideris CBS121828.</title>
        <authorList>
            <consortium name="The Broad Institute Genomics Platform"/>
            <person name="Cuomo C."/>
            <person name="de Hoog S."/>
            <person name="Gorbushina A."/>
            <person name="Stielow B."/>
            <person name="Teixiera M."/>
            <person name="Abouelleil A."/>
            <person name="Chapman S.B."/>
            <person name="Priest M."/>
            <person name="Young S.K."/>
            <person name="Wortman J."/>
            <person name="Nusbaum C."/>
            <person name="Birren B."/>
        </authorList>
    </citation>
    <scope>NUCLEOTIDE SEQUENCE [LARGE SCALE GENOMIC DNA]</scope>
    <source>
        <strain evidence="10 11">CBS 121828</strain>
    </source>
</reference>
<dbReference type="Proteomes" id="UP000053599">
    <property type="component" value="Unassembled WGS sequence"/>
</dbReference>
<dbReference type="Pfam" id="PF01822">
    <property type="entry name" value="WSC"/>
    <property type="match status" value="1"/>
</dbReference>
<keyword evidence="4" id="KW-0378">Hydrolase</keyword>
<feature type="compositionally biased region" description="Low complexity" evidence="6">
    <location>
        <begin position="684"/>
        <end position="751"/>
    </location>
</feature>
<dbReference type="STRING" id="1016849.A0A0D1WX77"/>
<evidence type="ECO:0000256" key="7">
    <source>
        <dbReference type="SAM" id="SignalP"/>
    </source>
</evidence>
<dbReference type="GO" id="GO:0009251">
    <property type="term" value="P:glucan catabolic process"/>
    <property type="evidence" value="ECO:0007669"/>
    <property type="project" value="TreeGrafter"/>
</dbReference>
<dbReference type="AlphaFoldDB" id="A0A0D1WX77"/>
<dbReference type="OrthoDB" id="192832at2759"/>
<dbReference type="CDD" id="cd02181">
    <property type="entry name" value="GH16_fungal_Lam16A_glucanase"/>
    <property type="match status" value="1"/>
</dbReference>
<dbReference type="InterPro" id="IPR013320">
    <property type="entry name" value="ConA-like_dom_sf"/>
</dbReference>
<feature type="compositionally biased region" description="Low complexity" evidence="6">
    <location>
        <begin position="623"/>
        <end position="677"/>
    </location>
</feature>
<feature type="domain" description="WSC" evidence="8">
    <location>
        <begin position="775"/>
        <end position="875"/>
    </location>
</feature>